<evidence type="ECO:0008006" key="3">
    <source>
        <dbReference type="Google" id="ProtNLM"/>
    </source>
</evidence>
<organism evidence="1 2">
    <name type="scientific">Pseudomonas rhizosphaerae</name>
    <dbReference type="NCBI Taxonomy" id="216142"/>
    <lineage>
        <taxon>Bacteria</taxon>
        <taxon>Pseudomonadati</taxon>
        <taxon>Pseudomonadota</taxon>
        <taxon>Gammaproteobacteria</taxon>
        <taxon>Pseudomonadales</taxon>
        <taxon>Pseudomonadaceae</taxon>
        <taxon>Pseudomonas</taxon>
    </lineage>
</organism>
<dbReference type="KEGG" id="prh:LT40_03795"/>
<sequence length="150" mass="17154">MQHWKRITETANACFVRGELIDAREHYLQALAWAQVLFERWADVDEAVAACVISHHNLADLHLQLHQPEESAEYLCAIHERLLRAAQDLRLQPALRDAALRHASKTYAELLGFTRRHGEYPRTHRLLCGAADTNDAPVVTQPDHLHYGVH</sequence>
<protein>
    <recommendedName>
        <fullName evidence="3">Tetratricopeptide repeat protein</fullName>
    </recommendedName>
</protein>
<evidence type="ECO:0000313" key="1">
    <source>
        <dbReference type="EMBL" id="AIS16574.1"/>
    </source>
</evidence>
<dbReference type="HOGENOM" id="CLU_140156_0_0_6"/>
<accession>A0A089YLX3</accession>
<dbReference type="InterPro" id="IPR011990">
    <property type="entry name" value="TPR-like_helical_dom_sf"/>
</dbReference>
<name>A0A089YLX3_9PSED</name>
<keyword evidence="2" id="KW-1185">Reference proteome</keyword>
<dbReference type="eggNOG" id="ENOG5033A47">
    <property type="taxonomic scope" value="Bacteria"/>
</dbReference>
<proteinExistence type="predicted"/>
<dbReference type="Proteomes" id="UP000029499">
    <property type="component" value="Chromosome"/>
</dbReference>
<dbReference type="RefSeq" id="WP_043186687.1">
    <property type="nucleotide sequence ID" value="NZ_CP009533.1"/>
</dbReference>
<gene>
    <name evidence="1" type="ORF">LT40_03795</name>
</gene>
<dbReference type="EMBL" id="CP009533">
    <property type="protein sequence ID" value="AIS16574.1"/>
    <property type="molecule type" value="Genomic_DNA"/>
</dbReference>
<dbReference type="Gene3D" id="1.25.40.10">
    <property type="entry name" value="Tetratricopeptide repeat domain"/>
    <property type="match status" value="1"/>
</dbReference>
<dbReference type="AlphaFoldDB" id="A0A089YLX3"/>
<dbReference type="SUPFAM" id="SSF48452">
    <property type="entry name" value="TPR-like"/>
    <property type="match status" value="1"/>
</dbReference>
<evidence type="ECO:0000313" key="2">
    <source>
        <dbReference type="Proteomes" id="UP000029499"/>
    </source>
</evidence>
<reference evidence="1 2" key="1">
    <citation type="journal article" date="2015" name="J. Biotechnol.">
        <title>Complete genome sequence of Pseudomonas rhizosphaerae IH5T (=DSM 16299T), a phosphate-solubilizing rhizobacterium for bacterial biofertilizer.</title>
        <authorList>
            <person name="Kwak Y."/>
            <person name="Jung B.K."/>
            <person name="Shin J.H."/>
        </authorList>
    </citation>
    <scope>NUCLEOTIDE SEQUENCE [LARGE SCALE GENOMIC DNA]</scope>
    <source>
        <strain evidence="1">DSM 16299</strain>
    </source>
</reference>
<dbReference type="STRING" id="216142.LT40_03795"/>
<dbReference type="OrthoDB" id="5588378at2"/>